<sequence length="57" mass="6154">MFVALARPLARHVPVFPYTATDDWEASRLLWSALCLAAITLPLIGNRAASTRSTGLA</sequence>
<proteinExistence type="predicted"/>
<evidence type="ECO:0000313" key="2">
    <source>
        <dbReference type="Proteomes" id="UP001501319"/>
    </source>
</evidence>
<gene>
    <name evidence="1" type="ORF">GCM10009744_33460</name>
</gene>
<accession>A0ABN2FD22</accession>
<organism evidence="1 2">
    <name type="scientific">Kribbella alba</name>
    <dbReference type="NCBI Taxonomy" id="190197"/>
    <lineage>
        <taxon>Bacteria</taxon>
        <taxon>Bacillati</taxon>
        <taxon>Actinomycetota</taxon>
        <taxon>Actinomycetes</taxon>
        <taxon>Propionibacteriales</taxon>
        <taxon>Kribbellaceae</taxon>
        <taxon>Kribbella</taxon>
    </lineage>
</organism>
<name>A0ABN2FD22_9ACTN</name>
<dbReference type="Proteomes" id="UP001501319">
    <property type="component" value="Unassembled WGS sequence"/>
</dbReference>
<comment type="caution">
    <text evidence="1">The sequence shown here is derived from an EMBL/GenBank/DDBJ whole genome shotgun (WGS) entry which is preliminary data.</text>
</comment>
<reference evidence="1 2" key="1">
    <citation type="journal article" date="2019" name="Int. J. Syst. Evol. Microbiol.">
        <title>The Global Catalogue of Microorganisms (GCM) 10K type strain sequencing project: providing services to taxonomists for standard genome sequencing and annotation.</title>
        <authorList>
            <consortium name="The Broad Institute Genomics Platform"/>
            <consortium name="The Broad Institute Genome Sequencing Center for Infectious Disease"/>
            <person name="Wu L."/>
            <person name="Ma J."/>
        </authorList>
    </citation>
    <scope>NUCLEOTIDE SEQUENCE [LARGE SCALE GENOMIC DNA]</scope>
    <source>
        <strain evidence="1 2">JCM 14306</strain>
    </source>
</reference>
<protein>
    <submittedName>
        <fullName evidence="1">Uncharacterized protein</fullName>
    </submittedName>
</protein>
<keyword evidence="2" id="KW-1185">Reference proteome</keyword>
<evidence type="ECO:0000313" key="1">
    <source>
        <dbReference type="EMBL" id="GAA1640851.1"/>
    </source>
</evidence>
<dbReference type="EMBL" id="BAAANE010000005">
    <property type="protein sequence ID" value="GAA1640851.1"/>
    <property type="molecule type" value="Genomic_DNA"/>
</dbReference>